<keyword evidence="5" id="KW-1185">Reference proteome</keyword>
<dbReference type="PANTHER" id="PTHR43130">
    <property type="entry name" value="ARAC-FAMILY TRANSCRIPTIONAL REGULATOR"/>
    <property type="match status" value="1"/>
</dbReference>
<dbReference type="Pfam" id="PF01965">
    <property type="entry name" value="DJ-1_PfpI"/>
    <property type="match status" value="1"/>
</dbReference>
<evidence type="ECO:0000259" key="3">
    <source>
        <dbReference type="Pfam" id="PF01965"/>
    </source>
</evidence>
<sequence length="321" mass="35958">MHFQPKLFVLLYFSFASLASAGLLTPDRLLNRDDASDNYCNPPNKTPCPTNVPLQFGLILFPSFQQLDVFGPMDALNILAQQLPLNLSILASNLSSVSNRPLHPAMLLPGDNLRFEQRVLPTHTFSNPPDNLDVLIVPGGLGTRNPNTMPEVIDFIRNYAPKTKYLLSICTGSGILARAGVLNGYKATTNKAAWLEVTPFSNQTHWIKKARWVEDRNVWTSAGVSAGIDMILAWMDKVYGERPVIDEQVPDASSNLYGEFVGRRMEYNRERDWRHDIFADIYPGEDVLPEGQGTEDGKPKKEKKPKKENAKPKWGEGSNYI</sequence>
<evidence type="ECO:0000256" key="1">
    <source>
        <dbReference type="SAM" id="MobiDB-lite"/>
    </source>
</evidence>
<reference evidence="4 5" key="1">
    <citation type="journal article" date="2018" name="Nat. Ecol. Evol.">
        <title>Pezizomycetes genomes reveal the molecular basis of ectomycorrhizal truffle lifestyle.</title>
        <authorList>
            <person name="Murat C."/>
            <person name="Payen T."/>
            <person name="Noel B."/>
            <person name="Kuo A."/>
            <person name="Morin E."/>
            <person name="Chen J."/>
            <person name="Kohler A."/>
            <person name="Krizsan K."/>
            <person name="Balestrini R."/>
            <person name="Da Silva C."/>
            <person name="Montanini B."/>
            <person name="Hainaut M."/>
            <person name="Levati E."/>
            <person name="Barry K.W."/>
            <person name="Belfiori B."/>
            <person name="Cichocki N."/>
            <person name="Clum A."/>
            <person name="Dockter R.B."/>
            <person name="Fauchery L."/>
            <person name="Guy J."/>
            <person name="Iotti M."/>
            <person name="Le Tacon F."/>
            <person name="Lindquist E.A."/>
            <person name="Lipzen A."/>
            <person name="Malagnac F."/>
            <person name="Mello A."/>
            <person name="Molinier V."/>
            <person name="Miyauchi S."/>
            <person name="Poulain J."/>
            <person name="Riccioni C."/>
            <person name="Rubini A."/>
            <person name="Sitrit Y."/>
            <person name="Splivallo R."/>
            <person name="Traeger S."/>
            <person name="Wang M."/>
            <person name="Zifcakova L."/>
            <person name="Wipf D."/>
            <person name="Zambonelli A."/>
            <person name="Paolocci F."/>
            <person name="Nowrousian M."/>
            <person name="Ottonello S."/>
            <person name="Baldrian P."/>
            <person name="Spatafora J.W."/>
            <person name="Henrissat B."/>
            <person name="Nagy L.G."/>
            <person name="Aury J.M."/>
            <person name="Wincker P."/>
            <person name="Grigoriev I.V."/>
            <person name="Bonfante P."/>
            <person name="Martin F.M."/>
        </authorList>
    </citation>
    <scope>NUCLEOTIDE SEQUENCE [LARGE SCALE GENOMIC DNA]</scope>
    <source>
        <strain evidence="4 5">RN42</strain>
    </source>
</reference>
<protein>
    <submittedName>
        <fullName evidence="4">Class I glutamine amidotransferase-like protein</fullName>
    </submittedName>
</protein>
<proteinExistence type="predicted"/>
<dbReference type="InterPro" id="IPR052158">
    <property type="entry name" value="INH-QAR"/>
</dbReference>
<feature type="compositionally biased region" description="Basic and acidic residues" evidence="1">
    <location>
        <begin position="295"/>
        <end position="314"/>
    </location>
</feature>
<dbReference type="AlphaFoldDB" id="A0A3N4ISD0"/>
<dbReference type="Gene3D" id="3.40.50.880">
    <property type="match status" value="1"/>
</dbReference>
<accession>A0A3N4ISD0</accession>
<dbReference type="STRING" id="1160509.A0A3N4ISD0"/>
<evidence type="ECO:0000256" key="2">
    <source>
        <dbReference type="SAM" id="SignalP"/>
    </source>
</evidence>
<dbReference type="OrthoDB" id="543156at2759"/>
<feature type="chain" id="PRO_5018033080" evidence="2">
    <location>
        <begin position="22"/>
        <end position="321"/>
    </location>
</feature>
<feature type="region of interest" description="Disordered" evidence="1">
    <location>
        <begin position="284"/>
        <end position="321"/>
    </location>
</feature>
<dbReference type="GO" id="GO:0016740">
    <property type="term" value="F:transferase activity"/>
    <property type="evidence" value="ECO:0007669"/>
    <property type="project" value="UniProtKB-KW"/>
</dbReference>
<keyword evidence="4" id="KW-0808">Transferase</keyword>
<gene>
    <name evidence="4" type="ORF">BJ508DRAFT_63123</name>
</gene>
<dbReference type="InterPro" id="IPR029062">
    <property type="entry name" value="Class_I_gatase-like"/>
</dbReference>
<dbReference type="CDD" id="cd03139">
    <property type="entry name" value="GATase1_PfpI_2"/>
    <property type="match status" value="1"/>
</dbReference>
<keyword evidence="2" id="KW-0732">Signal</keyword>
<dbReference type="PANTHER" id="PTHR43130:SF15">
    <property type="entry name" value="THIJ_PFPI FAMILY PROTEIN (AFU_ORTHOLOGUE AFUA_5G14240)"/>
    <property type="match status" value="1"/>
</dbReference>
<dbReference type="EMBL" id="ML119646">
    <property type="protein sequence ID" value="RPA87648.1"/>
    <property type="molecule type" value="Genomic_DNA"/>
</dbReference>
<dbReference type="Proteomes" id="UP000275078">
    <property type="component" value="Unassembled WGS sequence"/>
</dbReference>
<evidence type="ECO:0000313" key="4">
    <source>
        <dbReference type="EMBL" id="RPA87648.1"/>
    </source>
</evidence>
<name>A0A3N4ISD0_ASCIM</name>
<organism evidence="4 5">
    <name type="scientific">Ascobolus immersus RN42</name>
    <dbReference type="NCBI Taxonomy" id="1160509"/>
    <lineage>
        <taxon>Eukaryota</taxon>
        <taxon>Fungi</taxon>
        <taxon>Dikarya</taxon>
        <taxon>Ascomycota</taxon>
        <taxon>Pezizomycotina</taxon>
        <taxon>Pezizomycetes</taxon>
        <taxon>Pezizales</taxon>
        <taxon>Ascobolaceae</taxon>
        <taxon>Ascobolus</taxon>
    </lineage>
</organism>
<keyword evidence="4" id="KW-0315">Glutamine amidotransferase</keyword>
<feature type="signal peptide" evidence="2">
    <location>
        <begin position="1"/>
        <end position="21"/>
    </location>
</feature>
<dbReference type="InterPro" id="IPR002818">
    <property type="entry name" value="DJ-1/PfpI"/>
</dbReference>
<evidence type="ECO:0000313" key="5">
    <source>
        <dbReference type="Proteomes" id="UP000275078"/>
    </source>
</evidence>
<feature type="domain" description="DJ-1/PfpI" evidence="3">
    <location>
        <begin position="60"/>
        <end position="235"/>
    </location>
</feature>
<dbReference type="SUPFAM" id="SSF52317">
    <property type="entry name" value="Class I glutamine amidotransferase-like"/>
    <property type="match status" value="1"/>
</dbReference>